<proteinExistence type="predicted"/>
<dbReference type="EMBL" id="KI913992">
    <property type="protein sequence ID" value="ETV93374.1"/>
    <property type="molecule type" value="Genomic_DNA"/>
</dbReference>
<feature type="region of interest" description="Disordered" evidence="1">
    <location>
        <begin position="203"/>
        <end position="317"/>
    </location>
</feature>
<dbReference type="CDD" id="cd11709">
    <property type="entry name" value="SPRY"/>
    <property type="match status" value="1"/>
</dbReference>
<organism evidence="3">
    <name type="scientific">Aphanomyces invadans</name>
    <dbReference type="NCBI Taxonomy" id="157072"/>
    <lineage>
        <taxon>Eukaryota</taxon>
        <taxon>Sar</taxon>
        <taxon>Stramenopiles</taxon>
        <taxon>Oomycota</taxon>
        <taxon>Saprolegniomycetes</taxon>
        <taxon>Saprolegniales</taxon>
        <taxon>Verrucalvaceae</taxon>
        <taxon>Aphanomyces</taxon>
    </lineage>
</organism>
<dbReference type="Pfam" id="PF02214">
    <property type="entry name" value="BTB_2"/>
    <property type="match status" value="1"/>
</dbReference>
<feature type="compositionally biased region" description="Low complexity" evidence="1">
    <location>
        <begin position="284"/>
        <end position="301"/>
    </location>
</feature>
<evidence type="ECO:0000313" key="3">
    <source>
        <dbReference type="EMBL" id="ETV93374.1"/>
    </source>
</evidence>
<feature type="domain" description="BTB" evidence="2">
    <location>
        <begin position="75"/>
        <end position="142"/>
    </location>
</feature>
<evidence type="ECO:0000259" key="2">
    <source>
        <dbReference type="PROSITE" id="PS50097"/>
    </source>
</evidence>
<dbReference type="GeneID" id="20089686"/>
<accession>A0A024THA4</accession>
<evidence type="ECO:0000256" key="1">
    <source>
        <dbReference type="SAM" id="MobiDB-lite"/>
    </source>
</evidence>
<dbReference type="InterPro" id="IPR013320">
    <property type="entry name" value="ConA-like_dom_sf"/>
</dbReference>
<dbReference type="VEuPathDB" id="FungiDB:H310_12636"/>
<dbReference type="RefSeq" id="XP_008878010.1">
    <property type="nucleotide sequence ID" value="XM_008879788.1"/>
</dbReference>
<dbReference type="InterPro" id="IPR003131">
    <property type="entry name" value="T1-type_BTB"/>
</dbReference>
<dbReference type="AlphaFoldDB" id="A0A024THA4"/>
<sequence>MKRVKRPLPSPPASTRHDAAHHMSMSFDQMSRVMQGQIESWVAKTASMWHAMAHREAAWADMQARAADTIARAANVVVLNVGGVRFATAKTTLLRFDGSLFHSLLGSTWSDAGNKELFLDLHGPTFDRIVGYLRSGRLCLDNLNAWERSQVLFSVDYLNLPKCAADHQTVDDSNSIAPPVEHVATGGAWPDGPEFRCRNPWAGATHEAHEPPPPVRPPSSPTFSTVLLGDTDLRSSAPMPGLGRPVSLAADSGDHRRESTPTPPTSPTFSLVSFGDASTDMDCGSLSSPSSGQTSTPTASSIHPVADNMIPSSPPTSWLEGGATMPWTWDVELCASDIAVSRDRRIVYVCGRNLLRSVLGDTPVVMFRVRLDDISGETYVGMAPKVGFVPKHANQGYYLGLKNGWLCETAGFYVKAYYGGRFVDGDVLTVQRWRRHIRFARNGVDLGIAFHVDPTLELYPVAAMKRRAKVSIVD</sequence>
<feature type="compositionally biased region" description="Pro residues" evidence="1">
    <location>
        <begin position="211"/>
        <end position="220"/>
    </location>
</feature>
<dbReference type="InterPro" id="IPR000210">
    <property type="entry name" value="BTB/POZ_dom"/>
</dbReference>
<dbReference type="GO" id="GO:0051260">
    <property type="term" value="P:protein homooligomerization"/>
    <property type="evidence" value="ECO:0007669"/>
    <property type="project" value="InterPro"/>
</dbReference>
<gene>
    <name evidence="3" type="ORF">H310_12636</name>
</gene>
<dbReference type="PROSITE" id="PS50097">
    <property type="entry name" value="BTB"/>
    <property type="match status" value="1"/>
</dbReference>
<dbReference type="Gene3D" id="2.60.120.920">
    <property type="match status" value="1"/>
</dbReference>
<dbReference type="InterPro" id="IPR043136">
    <property type="entry name" value="B30.2/SPRY_sf"/>
</dbReference>
<reference evidence="3" key="1">
    <citation type="submission" date="2013-12" db="EMBL/GenBank/DDBJ databases">
        <title>The Genome Sequence of Aphanomyces invadans NJM9701.</title>
        <authorList>
            <consortium name="The Broad Institute Genomics Platform"/>
            <person name="Russ C."/>
            <person name="Tyler B."/>
            <person name="van West P."/>
            <person name="Dieguez-Uribeondo J."/>
            <person name="Young S.K."/>
            <person name="Zeng Q."/>
            <person name="Gargeya S."/>
            <person name="Fitzgerald M."/>
            <person name="Abouelleil A."/>
            <person name="Alvarado L."/>
            <person name="Chapman S.B."/>
            <person name="Gainer-Dewar J."/>
            <person name="Goldberg J."/>
            <person name="Griggs A."/>
            <person name="Gujja S."/>
            <person name="Hansen M."/>
            <person name="Howarth C."/>
            <person name="Imamovic A."/>
            <person name="Ireland A."/>
            <person name="Larimer J."/>
            <person name="McCowan C."/>
            <person name="Murphy C."/>
            <person name="Pearson M."/>
            <person name="Poon T.W."/>
            <person name="Priest M."/>
            <person name="Roberts A."/>
            <person name="Saif S."/>
            <person name="Shea T."/>
            <person name="Sykes S."/>
            <person name="Wortman J."/>
            <person name="Nusbaum C."/>
            <person name="Birren B."/>
        </authorList>
    </citation>
    <scope>NUCLEOTIDE SEQUENCE [LARGE SCALE GENOMIC DNA]</scope>
    <source>
        <strain evidence="3">NJM9701</strain>
    </source>
</reference>
<dbReference type="SUPFAM" id="SSF49899">
    <property type="entry name" value="Concanavalin A-like lectins/glucanases"/>
    <property type="match status" value="1"/>
</dbReference>
<dbReference type="Gene3D" id="3.30.710.10">
    <property type="entry name" value="Potassium Channel Kv1.1, Chain A"/>
    <property type="match status" value="1"/>
</dbReference>
<dbReference type="InterPro" id="IPR011333">
    <property type="entry name" value="SKP1/BTB/POZ_sf"/>
</dbReference>
<name>A0A024THA4_9STRA</name>
<dbReference type="OrthoDB" id="10299245at2759"/>
<dbReference type="SUPFAM" id="SSF54695">
    <property type="entry name" value="POZ domain"/>
    <property type="match status" value="1"/>
</dbReference>
<protein>
    <recommendedName>
        <fullName evidence="2">BTB domain-containing protein</fullName>
    </recommendedName>
</protein>